<keyword evidence="1" id="KW-0812">Transmembrane</keyword>
<evidence type="ECO:0000313" key="2">
    <source>
        <dbReference type="EMBL" id="KAF2406617.1"/>
    </source>
</evidence>
<dbReference type="Proteomes" id="UP000182470">
    <property type="component" value="Chromosome I"/>
</dbReference>
<keyword evidence="1" id="KW-0472">Membrane</keyword>
<evidence type="ECO:0000256" key="1">
    <source>
        <dbReference type="SAM" id="Phobius"/>
    </source>
</evidence>
<proteinExistence type="predicted"/>
<dbReference type="OrthoDB" id="7012855at2"/>
<keyword evidence="5" id="KW-1185">Reference proteome</keyword>
<evidence type="ECO:0000313" key="5">
    <source>
        <dbReference type="Proteomes" id="UP000748067"/>
    </source>
</evidence>
<name>A0A1H0BSB2_9PSED</name>
<dbReference type="RefSeq" id="WP_083359014.1">
    <property type="nucleotide sequence ID" value="NZ_JBJGXR010000015.1"/>
</dbReference>
<gene>
    <name evidence="2" type="ORF">PSAN_47930</name>
    <name evidence="3" type="ORF">SAMN04490179_4453</name>
</gene>
<reference evidence="3 4" key="2">
    <citation type="submission" date="2016-10" db="EMBL/GenBank/DDBJ databases">
        <authorList>
            <person name="de Groot N.N."/>
        </authorList>
    </citation>
    <scope>NUCLEOTIDE SEQUENCE [LARGE SCALE GENOMIC DNA]</scope>
    <source>
        <strain evidence="3 4">BS2772</strain>
    </source>
</reference>
<evidence type="ECO:0000313" key="4">
    <source>
        <dbReference type="Proteomes" id="UP000182470"/>
    </source>
</evidence>
<protein>
    <submittedName>
        <fullName evidence="3">Uncharacterized protein</fullName>
    </submittedName>
</protein>
<keyword evidence="1" id="KW-1133">Transmembrane helix</keyword>
<evidence type="ECO:0000313" key="3">
    <source>
        <dbReference type="EMBL" id="SDN48542.1"/>
    </source>
</evidence>
<reference evidence="2 5" key="1">
    <citation type="submission" date="2015-01" db="EMBL/GenBank/DDBJ databases">
        <title>Genome Sequence of Pseudomonas antarctica CMS 35.</title>
        <authorList>
            <person name="Voget S."/>
            <person name="Chow J."/>
            <person name="Daniel R."/>
            <person name="Streit W."/>
        </authorList>
    </citation>
    <scope>NUCLEOTIDE SEQUENCE [LARGE SCALE GENOMIC DNA]</scope>
    <source>
        <strain evidence="2 5">CMS 35</strain>
    </source>
</reference>
<dbReference type="AlphaFoldDB" id="A0A1H0BSB2"/>
<dbReference type="Proteomes" id="UP000748067">
    <property type="component" value="Unassembled WGS sequence"/>
</dbReference>
<sequence>MSTAQQPFANAYLSTLEDALRLHTLRLKKLQRFWVPLQQRAPKWVLALWVLGVCMSVATQCYYHWLVTAPMICGLIVAEIIIDERQMTLLLRADATRELLREVRENRVYHSG</sequence>
<feature type="transmembrane region" description="Helical" evidence="1">
    <location>
        <begin position="41"/>
        <end position="58"/>
    </location>
</feature>
<dbReference type="EMBL" id="LT629704">
    <property type="protein sequence ID" value="SDN48542.1"/>
    <property type="molecule type" value="Genomic_DNA"/>
</dbReference>
<accession>A0A1H0BSB2</accession>
<organism evidence="3 4">
    <name type="scientific">Pseudomonas antarctica</name>
    <dbReference type="NCBI Taxonomy" id="219572"/>
    <lineage>
        <taxon>Bacteria</taxon>
        <taxon>Pseudomonadati</taxon>
        <taxon>Pseudomonadota</taxon>
        <taxon>Gammaproteobacteria</taxon>
        <taxon>Pseudomonadales</taxon>
        <taxon>Pseudomonadaceae</taxon>
        <taxon>Pseudomonas</taxon>
    </lineage>
</organism>
<dbReference type="EMBL" id="JXDI01000003">
    <property type="protein sequence ID" value="KAF2406617.1"/>
    <property type="molecule type" value="Genomic_DNA"/>
</dbReference>